<comment type="caution">
    <text evidence="1">The sequence shown here is derived from an EMBL/GenBank/DDBJ whole genome shotgun (WGS) entry which is preliminary data.</text>
</comment>
<sequence length="66" mass="7029">MAFGGKKEKGGRQDLLKLGKDTDAQVCNRLGGKEVDGRCVVVETGIGEDGDIHLKVLKDRTVTDTG</sequence>
<dbReference type="EMBL" id="BARU01003200">
    <property type="protein sequence ID" value="GAH21428.1"/>
    <property type="molecule type" value="Genomic_DNA"/>
</dbReference>
<name>X1FKW8_9ZZZZ</name>
<evidence type="ECO:0000313" key="1">
    <source>
        <dbReference type="EMBL" id="GAH21428.1"/>
    </source>
</evidence>
<dbReference type="AlphaFoldDB" id="X1FKW8"/>
<protein>
    <submittedName>
        <fullName evidence="1">Uncharacterized protein</fullName>
    </submittedName>
</protein>
<organism evidence="1">
    <name type="scientific">marine sediment metagenome</name>
    <dbReference type="NCBI Taxonomy" id="412755"/>
    <lineage>
        <taxon>unclassified sequences</taxon>
        <taxon>metagenomes</taxon>
        <taxon>ecological metagenomes</taxon>
    </lineage>
</organism>
<accession>X1FKW8</accession>
<proteinExistence type="predicted"/>
<gene>
    <name evidence="1" type="ORF">S03H2_07065</name>
</gene>
<reference evidence="1" key="1">
    <citation type="journal article" date="2014" name="Front. Microbiol.">
        <title>High frequency of phylogenetically diverse reductive dehalogenase-homologous genes in deep subseafloor sedimentary metagenomes.</title>
        <authorList>
            <person name="Kawai M."/>
            <person name="Futagami T."/>
            <person name="Toyoda A."/>
            <person name="Takaki Y."/>
            <person name="Nishi S."/>
            <person name="Hori S."/>
            <person name="Arai W."/>
            <person name="Tsubouchi T."/>
            <person name="Morono Y."/>
            <person name="Uchiyama I."/>
            <person name="Ito T."/>
            <person name="Fujiyama A."/>
            <person name="Inagaki F."/>
            <person name="Takami H."/>
        </authorList>
    </citation>
    <scope>NUCLEOTIDE SEQUENCE</scope>
    <source>
        <strain evidence="1">Expedition CK06-06</strain>
    </source>
</reference>